<evidence type="ECO:0000313" key="2">
    <source>
        <dbReference type="Proteomes" id="UP000041770"/>
    </source>
</evidence>
<proteinExistence type="predicted"/>
<name>A0A656AJZ6_VIBCL</name>
<sequence>MTDTADLNHSHRLSNRVFEVVSTEQAKCWRQFLVSEFIVIRDFAQTFTHQHFSICRYFYACHFSDSSSRLTYDLRVQSAINQQHFTHFVCIRFAQDVRFVRCETLFHFVVNFAHYDSRLLRSTHYTVVERFRHQDRSNRTFDICSFIDNNWNVTCTYTDGWFTRRVSRFHHPRTTRRKDQCDTIVFHQSI</sequence>
<dbReference type="AlphaFoldDB" id="A0A656AJZ6"/>
<protein>
    <submittedName>
        <fullName evidence="1">Uncharacterized protein</fullName>
    </submittedName>
</protein>
<accession>A0A656AJZ6</accession>
<reference evidence="1 2" key="1">
    <citation type="submission" date="2015-07" db="EMBL/GenBank/DDBJ databases">
        <authorList>
            <consortium name="Pathogen Informatics"/>
        </authorList>
    </citation>
    <scope>NUCLEOTIDE SEQUENCE [LARGE SCALE GENOMIC DNA]</scope>
    <source>
        <strain evidence="1 2">A316</strain>
    </source>
</reference>
<gene>
    <name evidence="1" type="ORF">ERS013200_03275</name>
</gene>
<evidence type="ECO:0000313" key="1">
    <source>
        <dbReference type="EMBL" id="CSD13103.1"/>
    </source>
</evidence>
<organism evidence="1 2">
    <name type="scientific">Vibrio cholerae</name>
    <dbReference type="NCBI Taxonomy" id="666"/>
    <lineage>
        <taxon>Bacteria</taxon>
        <taxon>Pseudomonadati</taxon>
        <taxon>Pseudomonadota</taxon>
        <taxon>Gammaproteobacteria</taxon>
        <taxon>Vibrionales</taxon>
        <taxon>Vibrionaceae</taxon>
        <taxon>Vibrio</taxon>
    </lineage>
</organism>
<dbReference type="EMBL" id="CWQY01000029">
    <property type="protein sequence ID" value="CSD13103.1"/>
    <property type="molecule type" value="Genomic_DNA"/>
</dbReference>
<dbReference type="Proteomes" id="UP000041770">
    <property type="component" value="Unassembled WGS sequence"/>
</dbReference>